<proteinExistence type="predicted"/>
<comment type="caution">
    <text evidence="2">The sequence shown here is derived from an EMBL/GenBank/DDBJ whole genome shotgun (WGS) entry which is preliminary data.</text>
</comment>
<reference evidence="3" key="1">
    <citation type="journal article" date="2015" name="PLoS Genet.">
        <title>Genome Sequence and Transcriptome Analyses of Chrysochromulina tobin: Metabolic Tools for Enhanced Algal Fitness in the Prominent Order Prymnesiales (Haptophyceae).</title>
        <authorList>
            <person name="Hovde B.T."/>
            <person name="Deodato C.R."/>
            <person name="Hunsperger H.M."/>
            <person name="Ryken S.A."/>
            <person name="Yost W."/>
            <person name="Jha R.K."/>
            <person name="Patterson J."/>
            <person name="Monnat R.J. Jr."/>
            <person name="Barlow S.B."/>
            <person name="Starkenburg S.R."/>
            <person name="Cattolico R.A."/>
        </authorList>
    </citation>
    <scope>NUCLEOTIDE SEQUENCE</scope>
    <source>
        <strain evidence="3">CCMP291</strain>
    </source>
</reference>
<evidence type="ECO:0000256" key="1">
    <source>
        <dbReference type="SAM" id="Coils"/>
    </source>
</evidence>
<feature type="coiled-coil region" evidence="1">
    <location>
        <begin position="188"/>
        <end position="229"/>
    </location>
</feature>
<evidence type="ECO:0000313" key="3">
    <source>
        <dbReference type="Proteomes" id="UP000037460"/>
    </source>
</evidence>
<evidence type="ECO:0000313" key="2">
    <source>
        <dbReference type="EMBL" id="KOO24001.1"/>
    </source>
</evidence>
<accession>A0A0M0JBR4</accession>
<dbReference type="AlphaFoldDB" id="A0A0M0JBR4"/>
<sequence>MSIETKEGANISLRPHRLQSGKLAALDPKKPRFWRDIDNAGHLHIVDPNDPTKVLRDFTTVPFTSSSGKATRSSWGRLMQILEAPGDLPDGTISVTDPKGSVETHSVRRVSYGSPAHRRLLEDVRDQTMTLSRLDLPILAWLIEDMGELHIKTTTPSSTRAHEEWLKKTAGGELGILASMVPVTRARFEAQRLEHEELRIAVEALRDDHDGLRDDHDELRNDHHELRNMVIANKAKFDAVANVALAKIDAVANVALGAQATADRALAASEAVANVALGAQTTADRALVASEAVANVALGAQTTADRALADAARALAAAAAAQSGLADCTRIAREALDASRKATADAALQRVGIDSLLARQREARQEAAHAAAAAEAAAHKYSKAVLASVQPQIAGLQSAVGGAIGGLKDLERQFAEAKAVAADRKLVDRRFAMDIQAAKEAAASAAALAEATHLAAVAHGEQLAASMQRGEHFIGIANPWHLRP</sequence>
<dbReference type="Proteomes" id="UP000037460">
    <property type="component" value="Unassembled WGS sequence"/>
</dbReference>
<gene>
    <name evidence="2" type="ORF">Ctob_001916</name>
</gene>
<keyword evidence="1" id="KW-0175">Coiled coil</keyword>
<organism evidence="2 3">
    <name type="scientific">Chrysochromulina tobinii</name>
    <dbReference type="NCBI Taxonomy" id="1460289"/>
    <lineage>
        <taxon>Eukaryota</taxon>
        <taxon>Haptista</taxon>
        <taxon>Haptophyta</taxon>
        <taxon>Prymnesiophyceae</taxon>
        <taxon>Prymnesiales</taxon>
        <taxon>Chrysochromulinaceae</taxon>
        <taxon>Chrysochromulina</taxon>
    </lineage>
</organism>
<protein>
    <submittedName>
        <fullName evidence="2">Uncharacterized protein</fullName>
    </submittedName>
</protein>
<keyword evidence="3" id="KW-1185">Reference proteome</keyword>
<dbReference type="EMBL" id="JWZX01003135">
    <property type="protein sequence ID" value="KOO24001.1"/>
    <property type="molecule type" value="Genomic_DNA"/>
</dbReference>
<name>A0A0M0JBR4_9EUKA</name>